<dbReference type="OrthoDB" id="3770261at2"/>
<dbReference type="AlphaFoldDB" id="A0A1T2X5A8"/>
<dbReference type="RefSeq" id="WP_078501676.1">
    <property type="nucleotide sequence ID" value="NZ_MSZX01000010.1"/>
</dbReference>
<dbReference type="Pfam" id="PF12294">
    <property type="entry name" value="DUF3626"/>
    <property type="match status" value="1"/>
</dbReference>
<accession>A0A1T2X5A8</accession>
<sequence>MEKKGDEHASNKRESQFIKELSGSQLSALEYVANYARGRKNEAAQAIHEILHMSNIEREAFEDAVAKIKSHARIALHFHPDRLDPAKKSVAEALLEQGVYKSQFETLLSNGSVSAYPGGERDLWEKELFGGAYQKEGTTNSQRPKYGALDLMLHPDGPAPRFGSCYFLLSPEVSYRSTYTYLDSHQNPKEKGTYTAFDDIIAALLKEVFNRDFAIGEKNLTPRKLIDHLRVHLTMPFADPSSREANRNLNHYIEAQVHGDINLKEDVEILVADPSFKGTSIGQILEQICLQYSIQLYWHMGFALGVDEVPVDFRGPSMPSLAKRISHNGYIDVSRIGSAAMDVKHNPLAWRDRGTDKEVLQELKLLWHVLVRYGKALRKFEM</sequence>
<dbReference type="Proteomes" id="UP000190188">
    <property type="component" value="Unassembled WGS sequence"/>
</dbReference>
<name>A0A1T2X5A8_9BACL</name>
<evidence type="ECO:0000313" key="1">
    <source>
        <dbReference type="EMBL" id="OPA74763.1"/>
    </source>
</evidence>
<comment type="caution">
    <text evidence="1">The sequence shown here is derived from an EMBL/GenBank/DDBJ whole genome shotgun (WGS) entry which is preliminary data.</text>
</comment>
<proteinExistence type="predicted"/>
<protein>
    <recommendedName>
        <fullName evidence="3">DUF3626 domain-containing protein</fullName>
    </recommendedName>
</protein>
<gene>
    <name evidence="1" type="ORF">BVG16_23725</name>
</gene>
<reference evidence="1 2" key="1">
    <citation type="submission" date="2017-01" db="EMBL/GenBank/DDBJ databases">
        <title>Genome analysis of Paenibacillus selenitrireducens ES3-24.</title>
        <authorList>
            <person name="Xu D."/>
            <person name="Yao R."/>
            <person name="Zheng S."/>
        </authorList>
    </citation>
    <scope>NUCLEOTIDE SEQUENCE [LARGE SCALE GENOMIC DNA]</scope>
    <source>
        <strain evidence="1 2">ES3-24</strain>
    </source>
</reference>
<evidence type="ECO:0008006" key="3">
    <source>
        <dbReference type="Google" id="ProtNLM"/>
    </source>
</evidence>
<dbReference type="EMBL" id="MSZX01000010">
    <property type="protein sequence ID" value="OPA74763.1"/>
    <property type="molecule type" value="Genomic_DNA"/>
</dbReference>
<dbReference type="InterPro" id="IPR022074">
    <property type="entry name" value="DUF3626"/>
</dbReference>
<dbReference type="STRING" id="1324314.BVG16_23725"/>
<organism evidence="1 2">
    <name type="scientific">Paenibacillus selenitireducens</name>
    <dbReference type="NCBI Taxonomy" id="1324314"/>
    <lineage>
        <taxon>Bacteria</taxon>
        <taxon>Bacillati</taxon>
        <taxon>Bacillota</taxon>
        <taxon>Bacilli</taxon>
        <taxon>Bacillales</taxon>
        <taxon>Paenibacillaceae</taxon>
        <taxon>Paenibacillus</taxon>
    </lineage>
</organism>
<keyword evidence="2" id="KW-1185">Reference proteome</keyword>
<evidence type="ECO:0000313" key="2">
    <source>
        <dbReference type="Proteomes" id="UP000190188"/>
    </source>
</evidence>